<reference evidence="2 3" key="1">
    <citation type="submission" date="2019-10" db="EMBL/GenBank/DDBJ databases">
        <title>Bacillus aerolatum sp. nov., isolated from bioaerosol of sport playgrounds.</title>
        <authorList>
            <person name="Chen P."/>
            <person name="Zhang G."/>
        </authorList>
    </citation>
    <scope>NUCLEOTIDE SEQUENCE [LARGE SCALE GENOMIC DNA]</scope>
    <source>
        <strain evidence="2 3">CX253</strain>
    </source>
</reference>
<dbReference type="EMBL" id="WEIO01000004">
    <property type="protein sequence ID" value="KAB7707199.1"/>
    <property type="molecule type" value="Genomic_DNA"/>
</dbReference>
<sequence length="489" mass="56719">MAVKRSTPSYVLTLPLKVEQNQLHHLEKRFETARRLYNACLREAEKRLRVMRESKACQRARKLPASTPAERKARAAAFHSLNQRFKFEEYALHDFVKPMQRTFKHLIDSQAAQKLATRAFDAVRKVQFGKAKKISFKRFGEMHSVEGKQNTAGIRYKEGMVHWLGLSMTVRLKEGDAYAHLALKDRVKYCRLLRRWIKGQIRYYVQLVLEGTPPVKYNRNGQKGRPGKGKIGIDIGTQTIAIVSNAKASLLELAPSVINVQKDIQLVQRAMDRSRRAMNPGKYNSDGTIKKTREKWVFSKRYHQLKIRYRELSRVNASRRRQDHCRLANELIEQGDQFFIETMSFRALQKRAKETAKNSSGRFKSKKRFGRSLARKAPALFVSILELKLKAISLEVQYIHTAKVKASQYNHETGQLIKKKLSDRWNVIEGERIQRDLYSAFLIKHVTDTLDQIDRPACIADYSLFKQLHDREIERIQTTACTPIPSFGF</sequence>
<name>A0A6I1FLT4_9BACI</name>
<keyword evidence="1" id="KW-0175">Coiled coil</keyword>
<evidence type="ECO:0000256" key="1">
    <source>
        <dbReference type="SAM" id="Coils"/>
    </source>
</evidence>
<accession>A0A6I1FLT4</accession>
<organism evidence="2 3">
    <name type="scientific">Bacillus aerolatus</name>
    <dbReference type="NCBI Taxonomy" id="2653354"/>
    <lineage>
        <taxon>Bacteria</taxon>
        <taxon>Bacillati</taxon>
        <taxon>Bacillota</taxon>
        <taxon>Bacilli</taxon>
        <taxon>Bacillales</taxon>
        <taxon>Bacillaceae</taxon>
        <taxon>Bacillus</taxon>
    </lineage>
</organism>
<keyword evidence="3" id="KW-1185">Reference proteome</keyword>
<gene>
    <name evidence="2" type="ORF">F9802_09335</name>
</gene>
<dbReference type="AlphaFoldDB" id="A0A6I1FLT4"/>
<evidence type="ECO:0000313" key="2">
    <source>
        <dbReference type="EMBL" id="KAB7707199.1"/>
    </source>
</evidence>
<proteinExistence type="predicted"/>
<feature type="coiled-coil region" evidence="1">
    <location>
        <begin position="16"/>
        <end position="61"/>
    </location>
</feature>
<comment type="caution">
    <text evidence="2">The sequence shown here is derived from an EMBL/GenBank/DDBJ whole genome shotgun (WGS) entry which is preliminary data.</text>
</comment>
<dbReference type="Proteomes" id="UP000429595">
    <property type="component" value="Unassembled WGS sequence"/>
</dbReference>
<evidence type="ECO:0000313" key="3">
    <source>
        <dbReference type="Proteomes" id="UP000429595"/>
    </source>
</evidence>
<protein>
    <submittedName>
        <fullName evidence="2">Transposase</fullName>
    </submittedName>
</protein>
<dbReference type="RefSeq" id="WP_152151223.1">
    <property type="nucleotide sequence ID" value="NZ_WEIO01000004.1"/>
</dbReference>